<dbReference type="GO" id="GO:0016740">
    <property type="term" value="F:transferase activity"/>
    <property type="evidence" value="ECO:0007669"/>
    <property type="project" value="UniProtKB-KW"/>
</dbReference>
<organism evidence="2">
    <name type="scientific">Caldimicrobium thiodismutans</name>
    <dbReference type="NCBI Taxonomy" id="1653476"/>
    <lineage>
        <taxon>Bacteria</taxon>
        <taxon>Pseudomonadati</taxon>
        <taxon>Thermodesulfobacteriota</taxon>
        <taxon>Thermodesulfobacteria</taxon>
        <taxon>Thermodesulfobacteriales</taxon>
        <taxon>Thermodesulfobacteriaceae</taxon>
        <taxon>Caldimicrobium</taxon>
    </lineage>
</organism>
<dbReference type="InterPro" id="IPR041633">
    <property type="entry name" value="Polbeta"/>
</dbReference>
<dbReference type="EMBL" id="DSZU01000128">
    <property type="protein sequence ID" value="HGV55815.1"/>
    <property type="molecule type" value="Genomic_DNA"/>
</dbReference>
<protein>
    <submittedName>
        <fullName evidence="2">Nucleotidyltransferase domain-containing protein</fullName>
    </submittedName>
</protein>
<dbReference type="PANTHER" id="PTHR43852">
    <property type="entry name" value="NUCLEOTIDYLTRANSFERASE"/>
    <property type="match status" value="1"/>
</dbReference>
<comment type="caution">
    <text evidence="2">The sequence shown here is derived from an EMBL/GenBank/DDBJ whole genome shotgun (WGS) entry which is preliminary data.</text>
</comment>
<gene>
    <name evidence="2" type="ORF">ENT73_07050</name>
</gene>
<dbReference type="Gene3D" id="3.30.460.10">
    <property type="entry name" value="Beta Polymerase, domain 2"/>
    <property type="match status" value="1"/>
</dbReference>
<dbReference type="AlphaFoldDB" id="A0A832GNU7"/>
<evidence type="ECO:0000313" key="2">
    <source>
        <dbReference type="EMBL" id="HGV55815.1"/>
    </source>
</evidence>
<dbReference type="InterPro" id="IPR043519">
    <property type="entry name" value="NT_sf"/>
</dbReference>
<evidence type="ECO:0000259" key="1">
    <source>
        <dbReference type="Pfam" id="PF18765"/>
    </source>
</evidence>
<sequence length="142" mass="16451">MALNLERLKELLATFPKVKFALLFGSYARGKAFPFSDLDIAILFDEEPELLELGKMTATLEKETGLEVDILPLNGLYERDPALAYEVITTGKLLFCRDEEAFVLYKKYTFLYYFDHQPLFERVWADLKRRLREGKFGKLGSP</sequence>
<dbReference type="InterPro" id="IPR052930">
    <property type="entry name" value="TA_antitoxin_MntA"/>
</dbReference>
<feature type="domain" description="Polymerase beta nucleotidyltransferase" evidence="1">
    <location>
        <begin position="6"/>
        <end position="100"/>
    </location>
</feature>
<dbReference type="PANTHER" id="PTHR43852:SF2">
    <property type="entry name" value="PROTEIN ADENYLYLTRANSFERASE MNTA"/>
    <property type="match status" value="1"/>
</dbReference>
<dbReference type="NCBIfam" id="NF047752">
    <property type="entry name" value="MntA_antitoxin"/>
    <property type="match status" value="1"/>
</dbReference>
<dbReference type="CDD" id="cd05403">
    <property type="entry name" value="NT_KNTase_like"/>
    <property type="match status" value="1"/>
</dbReference>
<dbReference type="SUPFAM" id="SSF81301">
    <property type="entry name" value="Nucleotidyltransferase"/>
    <property type="match status" value="1"/>
</dbReference>
<accession>A0A832GNU7</accession>
<dbReference type="Pfam" id="PF18765">
    <property type="entry name" value="Polbeta"/>
    <property type="match status" value="1"/>
</dbReference>
<proteinExistence type="predicted"/>
<name>A0A832GNU7_9BACT</name>
<keyword evidence="2" id="KW-0808">Transferase</keyword>
<reference evidence="2" key="1">
    <citation type="journal article" date="2020" name="mSystems">
        <title>Genome- and Community-Level Interaction Insights into Carbon Utilization and Element Cycling Functions of Hydrothermarchaeota in Hydrothermal Sediment.</title>
        <authorList>
            <person name="Zhou Z."/>
            <person name="Liu Y."/>
            <person name="Xu W."/>
            <person name="Pan J."/>
            <person name="Luo Z.H."/>
            <person name="Li M."/>
        </authorList>
    </citation>
    <scope>NUCLEOTIDE SEQUENCE [LARGE SCALE GENOMIC DNA]</scope>
    <source>
        <strain evidence="2">SpSt-605</strain>
    </source>
</reference>